<dbReference type="EMBL" id="BMIQ01000001">
    <property type="protein sequence ID" value="GGD86604.1"/>
    <property type="molecule type" value="Genomic_DNA"/>
</dbReference>
<dbReference type="AlphaFoldDB" id="A0A916ZCX8"/>
<protein>
    <submittedName>
        <fullName evidence="1">Uncharacterized protein</fullName>
    </submittedName>
</protein>
<organism evidence="1 2">
    <name type="scientific">Aureimonas endophytica</name>
    <dbReference type="NCBI Taxonomy" id="2027858"/>
    <lineage>
        <taxon>Bacteria</taxon>
        <taxon>Pseudomonadati</taxon>
        <taxon>Pseudomonadota</taxon>
        <taxon>Alphaproteobacteria</taxon>
        <taxon>Hyphomicrobiales</taxon>
        <taxon>Aurantimonadaceae</taxon>
        <taxon>Aureimonas</taxon>
    </lineage>
</organism>
<proteinExistence type="predicted"/>
<name>A0A916ZCX8_9HYPH</name>
<reference evidence="1" key="1">
    <citation type="journal article" date="2014" name="Int. J. Syst. Evol. Microbiol.">
        <title>Complete genome sequence of Corynebacterium casei LMG S-19264T (=DSM 44701T), isolated from a smear-ripened cheese.</title>
        <authorList>
            <consortium name="US DOE Joint Genome Institute (JGI-PGF)"/>
            <person name="Walter F."/>
            <person name="Albersmeier A."/>
            <person name="Kalinowski J."/>
            <person name="Ruckert C."/>
        </authorList>
    </citation>
    <scope>NUCLEOTIDE SEQUENCE</scope>
    <source>
        <strain evidence="1">CGMCC 1.15367</strain>
    </source>
</reference>
<evidence type="ECO:0000313" key="1">
    <source>
        <dbReference type="EMBL" id="GGD86604.1"/>
    </source>
</evidence>
<dbReference type="Proteomes" id="UP000644699">
    <property type="component" value="Unassembled WGS sequence"/>
</dbReference>
<gene>
    <name evidence="1" type="ORF">GCM10011390_01510</name>
</gene>
<keyword evidence="2" id="KW-1185">Reference proteome</keyword>
<sequence length="142" mass="15881">MRLRPFRHSLLTPLGAYVCTESRRKGVMQQSPSNMASEALALATLSPLVIASRLTGLWFDAYAPTTRWRREAMLMVSEKVQAFNESLVAMQLTALRMGLDYGMAPATPASGPDLLRDLDRLVTAGLHPYVVKVRENRRRLAH</sequence>
<accession>A0A916ZCX8</accession>
<evidence type="ECO:0000313" key="2">
    <source>
        <dbReference type="Proteomes" id="UP000644699"/>
    </source>
</evidence>
<comment type="caution">
    <text evidence="1">The sequence shown here is derived from an EMBL/GenBank/DDBJ whole genome shotgun (WGS) entry which is preliminary data.</text>
</comment>
<reference evidence="1" key="2">
    <citation type="submission" date="2020-09" db="EMBL/GenBank/DDBJ databases">
        <authorList>
            <person name="Sun Q."/>
            <person name="Zhou Y."/>
        </authorList>
    </citation>
    <scope>NUCLEOTIDE SEQUENCE</scope>
    <source>
        <strain evidence="1">CGMCC 1.15367</strain>
    </source>
</reference>